<feature type="region of interest" description="Disordered" evidence="1">
    <location>
        <begin position="105"/>
        <end position="134"/>
    </location>
</feature>
<dbReference type="EMBL" id="BKCJ010997172">
    <property type="protein sequence ID" value="GFC63248.1"/>
    <property type="molecule type" value="Genomic_DNA"/>
</dbReference>
<dbReference type="AlphaFoldDB" id="A0A699Q4X6"/>
<reference evidence="2" key="1">
    <citation type="journal article" date="2019" name="Sci. Rep.">
        <title>Draft genome of Tanacetum cinerariifolium, the natural source of mosquito coil.</title>
        <authorList>
            <person name="Yamashiro T."/>
            <person name="Shiraishi A."/>
            <person name="Satake H."/>
            <person name="Nakayama K."/>
        </authorList>
    </citation>
    <scope>NUCLEOTIDE SEQUENCE</scope>
</reference>
<proteinExistence type="predicted"/>
<comment type="caution">
    <text evidence="2">The sequence shown here is derived from an EMBL/GenBank/DDBJ whole genome shotgun (WGS) entry which is preliminary data.</text>
</comment>
<evidence type="ECO:0000256" key="1">
    <source>
        <dbReference type="SAM" id="MobiDB-lite"/>
    </source>
</evidence>
<sequence length="134" mass="14786">MFMNKASDLEDTFVNDRFINGMHAVPPLMIGNYMPSGPDVEIDYSKFTYGPKQNSADESDSKPCEYASCESDSSVATSTSMPEPVENASKVVCEPKVWTDAPIIEEYESDSDNDSVSNVQEDKEKPSFAFTDSV</sequence>
<name>A0A699Q4X6_TANCI</name>
<gene>
    <name evidence="2" type="ORF">Tci_835218</name>
</gene>
<feature type="region of interest" description="Disordered" evidence="1">
    <location>
        <begin position="45"/>
        <end position="87"/>
    </location>
</feature>
<feature type="non-terminal residue" evidence="2">
    <location>
        <position position="134"/>
    </location>
</feature>
<protein>
    <submittedName>
        <fullName evidence="2">Uncharacterized protein</fullName>
    </submittedName>
</protein>
<feature type="compositionally biased region" description="Polar residues" evidence="1">
    <location>
        <begin position="70"/>
        <end position="81"/>
    </location>
</feature>
<accession>A0A699Q4X6</accession>
<evidence type="ECO:0000313" key="2">
    <source>
        <dbReference type="EMBL" id="GFC63248.1"/>
    </source>
</evidence>
<organism evidence="2">
    <name type="scientific">Tanacetum cinerariifolium</name>
    <name type="common">Dalmatian daisy</name>
    <name type="synonym">Chrysanthemum cinerariifolium</name>
    <dbReference type="NCBI Taxonomy" id="118510"/>
    <lineage>
        <taxon>Eukaryota</taxon>
        <taxon>Viridiplantae</taxon>
        <taxon>Streptophyta</taxon>
        <taxon>Embryophyta</taxon>
        <taxon>Tracheophyta</taxon>
        <taxon>Spermatophyta</taxon>
        <taxon>Magnoliopsida</taxon>
        <taxon>eudicotyledons</taxon>
        <taxon>Gunneridae</taxon>
        <taxon>Pentapetalae</taxon>
        <taxon>asterids</taxon>
        <taxon>campanulids</taxon>
        <taxon>Asterales</taxon>
        <taxon>Asteraceae</taxon>
        <taxon>Asteroideae</taxon>
        <taxon>Anthemideae</taxon>
        <taxon>Anthemidinae</taxon>
        <taxon>Tanacetum</taxon>
    </lineage>
</organism>